<evidence type="ECO:0000259" key="4">
    <source>
        <dbReference type="Pfam" id="PF09745"/>
    </source>
</evidence>
<keyword evidence="2" id="KW-0175">Coiled coil</keyword>
<evidence type="ECO:0000256" key="1">
    <source>
        <dbReference type="ARBA" id="ARBA00010126"/>
    </source>
</evidence>
<dbReference type="InterPro" id="IPR053246">
    <property type="entry name" value="NS_splicing_regulatory_protein"/>
</dbReference>
<feature type="region of interest" description="Disordered" evidence="3">
    <location>
        <begin position="215"/>
        <end position="326"/>
    </location>
</feature>
<comment type="caution">
    <text evidence="5">The sequence shown here is derived from an EMBL/GenBank/DDBJ whole genome shotgun (WGS) entry which is preliminary data.</text>
</comment>
<accession>A0A9W8A7Z2</accession>
<evidence type="ECO:0000256" key="3">
    <source>
        <dbReference type="SAM" id="MobiDB-lite"/>
    </source>
</evidence>
<dbReference type="EMBL" id="JANBPT010000352">
    <property type="protein sequence ID" value="KAJ1923142.1"/>
    <property type="molecule type" value="Genomic_DNA"/>
</dbReference>
<gene>
    <name evidence="5" type="ORF">IWQ60_006065</name>
</gene>
<evidence type="ECO:0000256" key="2">
    <source>
        <dbReference type="ARBA" id="ARBA00023054"/>
    </source>
</evidence>
<reference evidence="5" key="1">
    <citation type="submission" date="2022-07" db="EMBL/GenBank/DDBJ databases">
        <title>Phylogenomic reconstructions and comparative analyses of Kickxellomycotina fungi.</title>
        <authorList>
            <person name="Reynolds N.K."/>
            <person name="Stajich J.E."/>
            <person name="Barry K."/>
            <person name="Grigoriev I.V."/>
            <person name="Crous P."/>
            <person name="Smith M.E."/>
        </authorList>
    </citation>
    <scope>NUCLEOTIDE SEQUENCE</scope>
    <source>
        <strain evidence="5">RSA 861</strain>
    </source>
</reference>
<evidence type="ECO:0000313" key="6">
    <source>
        <dbReference type="Proteomes" id="UP001150569"/>
    </source>
</evidence>
<proteinExistence type="inferred from homology"/>
<sequence length="363" mass="40420">MPPKPYRSRAYKAAAAAEEPVDPSIYAYDEVYDAMKEAEQSVKMQTQTDPQNRQPKYIENLLQMAKKRKSEQELVRDRRLLAEREQESEVYAEKETFVTGAYRQHQETLEHQEQAEAQAERIDTEDRARGEGGFYRNLLRQTTSGHDAAVRAGLTGQRRKAAIDNAGGSDQARADGGEADLRVQIEAAAKRGEQVVLNDDRQIVDKRELLAPGLNVMAKRKPAPPPAPSAAAATRKGVTAHRPPIPSAGYRSGHASRRSPSPPPRASHSSRPSHYQYDQCSATSHHSRSQSRRDRSLSRSPPRPSTGETVRRQLSAVQAAEEERERAQREALLASFRRRNGEAAVAAARERYLQRRAAATLGS</sequence>
<dbReference type="InterPro" id="IPR018612">
    <property type="entry name" value="NSRP1_N"/>
</dbReference>
<feature type="region of interest" description="Disordered" evidence="3">
    <location>
        <begin position="107"/>
        <end position="132"/>
    </location>
</feature>
<dbReference type="Pfam" id="PF09745">
    <property type="entry name" value="NSRP1_N"/>
    <property type="match status" value="1"/>
</dbReference>
<protein>
    <recommendedName>
        <fullName evidence="4">Nuclear speckle splicing regulatory protein 1 N-terminal domain-containing protein</fullName>
    </recommendedName>
</protein>
<evidence type="ECO:0000313" key="5">
    <source>
        <dbReference type="EMBL" id="KAJ1923142.1"/>
    </source>
</evidence>
<organism evidence="5 6">
    <name type="scientific">Tieghemiomyces parasiticus</name>
    <dbReference type="NCBI Taxonomy" id="78921"/>
    <lineage>
        <taxon>Eukaryota</taxon>
        <taxon>Fungi</taxon>
        <taxon>Fungi incertae sedis</taxon>
        <taxon>Zoopagomycota</taxon>
        <taxon>Kickxellomycotina</taxon>
        <taxon>Dimargaritomycetes</taxon>
        <taxon>Dimargaritales</taxon>
        <taxon>Dimargaritaceae</taxon>
        <taxon>Tieghemiomyces</taxon>
    </lineage>
</organism>
<dbReference type="GO" id="GO:0000381">
    <property type="term" value="P:regulation of alternative mRNA splicing, via spliceosome"/>
    <property type="evidence" value="ECO:0007669"/>
    <property type="project" value="InterPro"/>
</dbReference>
<keyword evidence="6" id="KW-1185">Reference proteome</keyword>
<name>A0A9W8A7Z2_9FUNG</name>
<dbReference type="PANTHER" id="PTHR47845:SF1">
    <property type="entry name" value="NUCLEAR SPECKLE SPLICING REGULATORY PROTEIN 1 HOMOLOG"/>
    <property type="match status" value="1"/>
</dbReference>
<dbReference type="OrthoDB" id="446635at2759"/>
<dbReference type="PANTHER" id="PTHR47845">
    <property type="entry name" value="NUCLEAR SPECKLE SPLICING REGULATORY PROTEIN 1 HOMOLOG"/>
    <property type="match status" value="1"/>
</dbReference>
<feature type="domain" description="Nuclear speckle splicing regulatory protein 1 N-terminal" evidence="4">
    <location>
        <begin position="14"/>
        <end position="128"/>
    </location>
</feature>
<comment type="similarity">
    <text evidence="1">Belongs to the NSRP1 family.</text>
</comment>
<dbReference type="AlphaFoldDB" id="A0A9W8A7Z2"/>
<dbReference type="Proteomes" id="UP001150569">
    <property type="component" value="Unassembled WGS sequence"/>
</dbReference>
<feature type="compositionally biased region" description="Basic and acidic residues" evidence="3">
    <location>
        <begin position="107"/>
        <end position="130"/>
    </location>
</feature>